<comment type="caution">
    <text evidence="3">The sequence shown here is derived from an EMBL/GenBank/DDBJ whole genome shotgun (WGS) entry which is preliminary data.</text>
</comment>
<dbReference type="Proteomes" id="UP000811609">
    <property type="component" value="Chromosome 16"/>
</dbReference>
<keyword evidence="1" id="KW-0520">NAD</keyword>
<dbReference type="GO" id="GO:0007165">
    <property type="term" value="P:signal transduction"/>
    <property type="evidence" value="ECO:0007669"/>
    <property type="project" value="InterPro"/>
</dbReference>
<sequence>MAFSSPSSSPSLPSISRWAYDVFLSFRKIDTYDNFAYYLYYALCRRGIKIYRDDEDSEIERGEVISPSPTALKAIEDSKIIIIILSPNYVSSWWCLEELTKILKCKEIVLPVFYDVNPSEVRNQRKSFGEALAKH</sequence>
<dbReference type="EMBL" id="CM031824">
    <property type="protein sequence ID" value="KAG6625652.1"/>
    <property type="molecule type" value="Genomic_DNA"/>
</dbReference>
<dbReference type="SMART" id="SM00255">
    <property type="entry name" value="TIR"/>
    <property type="match status" value="1"/>
</dbReference>
<keyword evidence="4" id="KW-1185">Reference proteome</keyword>
<evidence type="ECO:0000313" key="4">
    <source>
        <dbReference type="Proteomes" id="UP000811609"/>
    </source>
</evidence>
<evidence type="ECO:0000259" key="2">
    <source>
        <dbReference type="PROSITE" id="PS50104"/>
    </source>
</evidence>
<protein>
    <recommendedName>
        <fullName evidence="2">TIR domain-containing protein</fullName>
    </recommendedName>
</protein>
<dbReference type="Pfam" id="PF01582">
    <property type="entry name" value="TIR"/>
    <property type="match status" value="1"/>
</dbReference>
<proteinExistence type="predicted"/>
<dbReference type="PROSITE" id="PS50104">
    <property type="entry name" value="TIR"/>
    <property type="match status" value="1"/>
</dbReference>
<dbReference type="InterPro" id="IPR000157">
    <property type="entry name" value="TIR_dom"/>
</dbReference>
<evidence type="ECO:0000256" key="1">
    <source>
        <dbReference type="ARBA" id="ARBA00023027"/>
    </source>
</evidence>
<gene>
    <name evidence="3" type="ORF">CIPAW_16G113000</name>
</gene>
<name>A0A8T1N6J3_CARIL</name>
<dbReference type="AlphaFoldDB" id="A0A8T1N6J3"/>
<evidence type="ECO:0000313" key="3">
    <source>
        <dbReference type="EMBL" id="KAG6625652.1"/>
    </source>
</evidence>
<accession>A0A8T1N6J3</accession>
<dbReference type="PANTHER" id="PTHR32009:SF146">
    <property type="entry name" value="TIR DOMAIN-CONTAINING PROTEIN"/>
    <property type="match status" value="1"/>
</dbReference>
<dbReference type="PANTHER" id="PTHR32009">
    <property type="entry name" value="TMV RESISTANCE PROTEIN N-LIKE"/>
    <property type="match status" value="1"/>
</dbReference>
<reference evidence="3" key="1">
    <citation type="submission" date="2020-12" db="EMBL/GenBank/DDBJ databases">
        <title>WGS assembly of Carya illinoinensis cv. Pawnee.</title>
        <authorList>
            <person name="Platts A."/>
            <person name="Shu S."/>
            <person name="Wright S."/>
            <person name="Barry K."/>
            <person name="Edger P."/>
            <person name="Pires J.C."/>
            <person name="Schmutz J."/>
        </authorList>
    </citation>
    <scope>NUCLEOTIDE SEQUENCE</scope>
    <source>
        <tissue evidence="3">Leaf</tissue>
    </source>
</reference>
<feature type="domain" description="TIR" evidence="2">
    <location>
        <begin position="18"/>
        <end position="135"/>
    </location>
</feature>
<organism evidence="3 4">
    <name type="scientific">Carya illinoinensis</name>
    <name type="common">Pecan</name>
    <dbReference type="NCBI Taxonomy" id="32201"/>
    <lineage>
        <taxon>Eukaryota</taxon>
        <taxon>Viridiplantae</taxon>
        <taxon>Streptophyta</taxon>
        <taxon>Embryophyta</taxon>
        <taxon>Tracheophyta</taxon>
        <taxon>Spermatophyta</taxon>
        <taxon>Magnoliopsida</taxon>
        <taxon>eudicotyledons</taxon>
        <taxon>Gunneridae</taxon>
        <taxon>Pentapetalae</taxon>
        <taxon>rosids</taxon>
        <taxon>fabids</taxon>
        <taxon>Fagales</taxon>
        <taxon>Juglandaceae</taxon>
        <taxon>Carya</taxon>
    </lineage>
</organism>